<dbReference type="SUPFAM" id="SSF50156">
    <property type="entry name" value="PDZ domain-like"/>
    <property type="match status" value="1"/>
</dbReference>
<evidence type="ECO:0000259" key="3">
    <source>
        <dbReference type="Pfam" id="PF02230"/>
    </source>
</evidence>
<dbReference type="GO" id="GO:0016787">
    <property type="term" value="F:hydrolase activity"/>
    <property type="evidence" value="ECO:0007669"/>
    <property type="project" value="UniProtKB-KW"/>
</dbReference>
<dbReference type="InterPro" id="IPR050955">
    <property type="entry name" value="Plant_Biomass_Hydrol_Est"/>
</dbReference>
<evidence type="ECO:0000256" key="1">
    <source>
        <dbReference type="ARBA" id="ARBA00022729"/>
    </source>
</evidence>
<name>A0A6P1QSV9_9FLAO</name>
<dbReference type="Gene3D" id="2.30.42.10">
    <property type="match status" value="1"/>
</dbReference>
<feature type="domain" description="Phospholipase/carboxylesterase/thioesterase" evidence="3">
    <location>
        <begin position="114"/>
        <end position="237"/>
    </location>
</feature>
<keyword evidence="2" id="KW-0378">Hydrolase</keyword>
<dbReference type="AlphaFoldDB" id="A0A6P1QSV9"/>
<dbReference type="InterPro" id="IPR036034">
    <property type="entry name" value="PDZ_sf"/>
</dbReference>
<dbReference type="Proteomes" id="UP000464318">
    <property type="component" value="Chromosome"/>
</dbReference>
<evidence type="ECO:0000313" key="5">
    <source>
        <dbReference type="Proteomes" id="UP000464318"/>
    </source>
</evidence>
<dbReference type="SUPFAM" id="SSF53474">
    <property type="entry name" value="alpha/beta-Hydrolases"/>
    <property type="match status" value="1"/>
</dbReference>
<organism evidence="4 5">
    <name type="scientific">Bergeyella cardium</name>
    <dbReference type="NCBI Taxonomy" id="1585976"/>
    <lineage>
        <taxon>Bacteria</taxon>
        <taxon>Pseudomonadati</taxon>
        <taxon>Bacteroidota</taxon>
        <taxon>Flavobacteriia</taxon>
        <taxon>Flavobacteriales</taxon>
        <taxon>Weeksellaceae</taxon>
        <taxon>Bergeyella</taxon>
    </lineage>
</organism>
<proteinExistence type="predicted"/>
<gene>
    <name evidence="4" type="ORF">DBX24_02135</name>
</gene>
<dbReference type="KEGG" id="bcad:DBX24_02135"/>
<dbReference type="RefSeq" id="WP_160223829.1">
    <property type="nucleotide sequence ID" value="NZ_CP029149.1"/>
</dbReference>
<keyword evidence="1" id="KW-0732">Signal</keyword>
<dbReference type="Pfam" id="PF02230">
    <property type="entry name" value="Abhydrolase_2"/>
    <property type="match status" value="1"/>
</dbReference>
<protein>
    <submittedName>
        <fullName evidence="4">Phospholipase</fullName>
    </submittedName>
</protein>
<sequence>MKKIICLLALFLAKISFAQKGELNEYSYQCADGKQRPFVLYTPQNSDKAKLPLLVFLHGAVSSPQLKNALDYARKSPFLKIADEAEFAILFPYGNKGAGWFDEVGSAMVLGEIAEAQKKIKIDKDKIFLSGFSDGGSGVQLFSVLFPDSFAGFISLNGSFKIAEKLSAQSLFPENMNAKPMLIFNTTKDFLYPLSQMQPVADYLKTFNPNIEFITPEGAHDPSYLPQYEEKIINFIRSTTQSPQTALSWESNTENTGIGWIKIKKINTQEQPQDWHKPYSLRVFNNKADLGLLYDNTYKGKGLKVYGFKNERSEAPKMGVQIGDIILKMENHEMSSPFSQMYYFATKQAGEPTSLSIQRGDKTLTLNGKLNEGYYYQIFEKPVNSAKVKAHISGKTLIISTSKTSDIEIDYSQIPRKIKWVELNGKRLKATTKNTSITLN</sequence>
<dbReference type="PANTHER" id="PTHR43037:SF5">
    <property type="entry name" value="FERULOYL ESTERASE"/>
    <property type="match status" value="1"/>
</dbReference>
<keyword evidence="5" id="KW-1185">Reference proteome</keyword>
<dbReference type="OrthoDB" id="9777090at2"/>
<accession>A0A6P1QSV9</accession>
<dbReference type="InterPro" id="IPR029058">
    <property type="entry name" value="AB_hydrolase_fold"/>
</dbReference>
<evidence type="ECO:0000313" key="4">
    <source>
        <dbReference type="EMBL" id="QHN64775.1"/>
    </source>
</evidence>
<dbReference type="PANTHER" id="PTHR43037">
    <property type="entry name" value="UNNAMED PRODUCT-RELATED"/>
    <property type="match status" value="1"/>
</dbReference>
<dbReference type="InterPro" id="IPR003140">
    <property type="entry name" value="PLipase/COase/thioEstase"/>
</dbReference>
<reference evidence="4 5" key="1">
    <citation type="submission" date="2018-04" db="EMBL/GenBank/DDBJ databases">
        <title>Characteristic and Complete Genome Sequencing of A Novel Member of Infective Endocarditis Causative Bacteria: Bergeyella cardium QL-PH.</title>
        <authorList>
            <person name="Pan H."/>
            <person name="Sun E."/>
            <person name="Zhang Y."/>
        </authorList>
    </citation>
    <scope>NUCLEOTIDE SEQUENCE [LARGE SCALE GENOMIC DNA]</scope>
    <source>
        <strain evidence="4 5">HPQL</strain>
    </source>
</reference>
<evidence type="ECO:0000256" key="2">
    <source>
        <dbReference type="ARBA" id="ARBA00022801"/>
    </source>
</evidence>
<dbReference type="Gene3D" id="3.40.50.1820">
    <property type="entry name" value="alpha/beta hydrolase"/>
    <property type="match status" value="1"/>
</dbReference>
<dbReference type="EMBL" id="CP029149">
    <property type="protein sequence ID" value="QHN64775.1"/>
    <property type="molecule type" value="Genomic_DNA"/>
</dbReference>